<organism evidence="2 3">
    <name type="scientific">bacterium (Candidatus Ratteibacteria) CG23_combo_of_CG06-09_8_20_14_all_48_7</name>
    <dbReference type="NCBI Taxonomy" id="2014292"/>
    <lineage>
        <taxon>Bacteria</taxon>
        <taxon>Candidatus Ratteibacteria</taxon>
    </lineage>
</organism>
<dbReference type="EMBL" id="PCRF01000237">
    <property type="protein sequence ID" value="PIP15868.1"/>
    <property type="molecule type" value="Genomic_DNA"/>
</dbReference>
<dbReference type="GO" id="GO:0000166">
    <property type="term" value="F:nucleotide binding"/>
    <property type="evidence" value="ECO:0007669"/>
    <property type="project" value="InterPro"/>
</dbReference>
<dbReference type="SUPFAM" id="SSF51735">
    <property type="entry name" value="NAD(P)-binding Rossmann-fold domains"/>
    <property type="match status" value="1"/>
</dbReference>
<dbReference type="Proteomes" id="UP000230392">
    <property type="component" value="Unassembled WGS sequence"/>
</dbReference>
<dbReference type="InterPro" id="IPR036291">
    <property type="entry name" value="NAD(P)-bd_dom_sf"/>
</dbReference>
<feature type="non-terminal residue" evidence="2">
    <location>
        <position position="152"/>
    </location>
</feature>
<sequence>MIKVAVIGGGYMGAGHVRAYTRKKGVELIAVCDPNEVRGRVLAKEYGVRWLPDYQTILEERVDAVSVAVPTDLHCRVAADFLAEGIPVLLEKPIAATIEEGEALVRLSRKKAVPLQIGHIERFNPAVRKLSAELRTPKYLEIHRLGPFKGRG</sequence>
<gene>
    <name evidence="2" type="ORF">COX46_04855</name>
</gene>
<dbReference type="InterPro" id="IPR000683">
    <property type="entry name" value="Gfo/Idh/MocA-like_OxRdtase_N"/>
</dbReference>
<evidence type="ECO:0000259" key="1">
    <source>
        <dbReference type="Pfam" id="PF01408"/>
    </source>
</evidence>
<evidence type="ECO:0000313" key="3">
    <source>
        <dbReference type="Proteomes" id="UP000230392"/>
    </source>
</evidence>
<dbReference type="PANTHER" id="PTHR43377">
    <property type="entry name" value="BILIVERDIN REDUCTASE A"/>
    <property type="match status" value="1"/>
</dbReference>
<dbReference type="Pfam" id="PF01408">
    <property type="entry name" value="GFO_IDH_MocA"/>
    <property type="match status" value="1"/>
</dbReference>
<dbReference type="PANTHER" id="PTHR43377:SF1">
    <property type="entry name" value="BILIVERDIN REDUCTASE A"/>
    <property type="match status" value="1"/>
</dbReference>
<proteinExistence type="predicted"/>
<protein>
    <submittedName>
        <fullName evidence="2">UDP-N-acetyl-D-glucosamine dehydrogenase</fullName>
    </submittedName>
</protein>
<accession>A0A2G9Y9F0</accession>
<reference evidence="2 3" key="1">
    <citation type="submission" date="2017-09" db="EMBL/GenBank/DDBJ databases">
        <title>Depth-based differentiation of microbial function through sediment-hosted aquifers and enrichment of novel symbionts in the deep terrestrial subsurface.</title>
        <authorList>
            <person name="Probst A.J."/>
            <person name="Ladd B."/>
            <person name="Jarett J.K."/>
            <person name="Geller-Mcgrath D.E."/>
            <person name="Sieber C.M."/>
            <person name="Emerson J.B."/>
            <person name="Anantharaman K."/>
            <person name="Thomas B.C."/>
            <person name="Malmstrom R."/>
            <person name="Stieglmeier M."/>
            <person name="Klingl A."/>
            <person name="Woyke T."/>
            <person name="Ryan C.M."/>
            <person name="Banfield J.F."/>
        </authorList>
    </citation>
    <scope>NUCLEOTIDE SEQUENCE [LARGE SCALE GENOMIC DNA]</scope>
    <source>
        <strain evidence="2">CG23_combo_of_CG06-09_8_20_14_all_48_7</strain>
    </source>
</reference>
<dbReference type="InterPro" id="IPR051450">
    <property type="entry name" value="Gfo/Idh/MocA_Oxidoreductases"/>
</dbReference>
<dbReference type="Gene3D" id="3.40.50.720">
    <property type="entry name" value="NAD(P)-binding Rossmann-like Domain"/>
    <property type="match status" value="1"/>
</dbReference>
<dbReference type="AlphaFoldDB" id="A0A2G9Y9F0"/>
<feature type="domain" description="Gfo/Idh/MocA-like oxidoreductase N-terminal" evidence="1">
    <location>
        <begin position="2"/>
        <end position="119"/>
    </location>
</feature>
<name>A0A2G9Y9F0_9BACT</name>
<comment type="caution">
    <text evidence="2">The sequence shown here is derived from an EMBL/GenBank/DDBJ whole genome shotgun (WGS) entry which is preliminary data.</text>
</comment>
<evidence type="ECO:0000313" key="2">
    <source>
        <dbReference type="EMBL" id="PIP15868.1"/>
    </source>
</evidence>